<feature type="compositionally biased region" description="Polar residues" evidence="1">
    <location>
        <begin position="170"/>
        <end position="182"/>
    </location>
</feature>
<feature type="region of interest" description="Disordered" evidence="1">
    <location>
        <begin position="147"/>
        <end position="191"/>
    </location>
</feature>
<evidence type="ECO:0000313" key="2">
    <source>
        <dbReference type="EMBL" id="DAF58902.1"/>
    </source>
</evidence>
<organism evidence="2">
    <name type="scientific">Siphoviridae sp. ctxMM9</name>
    <dbReference type="NCBI Taxonomy" id="2827973"/>
    <lineage>
        <taxon>Viruses</taxon>
        <taxon>Duplodnaviria</taxon>
        <taxon>Heunggongvirae</taxon>
        <taxon>Uroviricota</taxon>
        <taxon>Caudoviricetes</taxon>
    </lineage>
</organism>
<dbReference type="EMBL" id="BK032759">
    <property type="protein sequence ID" value="DAF58902.1"/>
    <property type="molecule type" value="Genomic_DNA"/>
</dbReference>
<name>A0A8S5T6N3_9CAUD</name>
<reference evidence="2" key="1">
    <citation type="journal article" date="2021" name="Proc. Natl. Acad. Sci. U.S.A.">
        <title>A Catalog of Tens of Thousands of Viruses from Human Metagenomes Reveals Hidden Associations with Chronic Diseases.</title>
        <authorList>
            <person name="Tisza M.J."/>
            <person name="Buck C.B."/>
        </authorList>
    </citation>
    <scope>NUCLEOTIDE SEQUENCE</scope>
    <source>
        <strain evidence="2">CtxMM9</strain>
    </source>
</reference>
<proteinExistence type="predicted"/>
<evidence type="ECO:0000256" key="1">
    <source>
        <dbReference type="SAM" id="MobiDB-lite"/>
    </source>
</evidence>
<feature type="compositionally biased region" description="Basic and acidic residues" evidence="1">
    <location>
        <begin position="147"/>
        <end position="167"/>
    </location>
</feature>
<protein>
    <submittedName>
        <fullName evidence="2">Uncharacterized protein</fullName>
    </submittedName>
</protein>
<sequence>MKVTVKNRSDGMVVYSVPTETGINIRREFMPGESRNVDSEELERLTYREGGRELLRDYLQIEDDGIVSNLLSKVEPEYWMSEKDVKKLLETGTLDELLDCLDFAPEGILDLVKKYAVTMPLNDNAKRDAIKRKLGFDVSKAIELERQANEPEEKDSEATTIKDEKVRRTIPSTNGRRTTTPKYNVVSKKEV</sequence>
<accession>A0A8S5T6N3</accession>